<evidence type="ECO:0000313" key="2">
    <source>
        <dbReference type="EMBL" id="CAB0015974.1"/>
    </source>
</evidence>
<dbReference type="EMBL" id="CADCXU010029816">
    <property type="protein sequence ID" value="CAB0015974.1"/>
    <property type="molecule type" value="Genomic_DNA"/>
</dbReference>
<protein>
    <submittedName>
        <fullName evidence="2">Uncharacterized protein</fullName>
    </submittedName>
</protein>
<keyword evidence="3" id="KW-1185">Reference proteome</keyword>
<proteinExistence type="predicted"/>
<feature type="region of interest" description="Disordered" evidence="1">
    <location>
        <begin position="1"/>
        <end position="20"/>
    </location>
</feature>
<gene>
    <name evidence="2" type="ORF">NTEN_LOCUS20308</name>
</gene>
<dbReference type="AlphaFoldDB" id="A0A6H5HHN6"/>
<feature type="region of interest" description="Disordered" evidence="1">
    <location>
        <begin position="33"/>
        <end position="59"/>
    </location>
</feature>
<name>A0A6H5HHN6_9HEMI</name>
<evidence type="ECO:0000256" key="1">
    <source>
        <dbReference type="SAM" id="MobiDB-lite"/>
    </source>
</evidence>
<sequence>MKRGTHRHEPTDTKDEKNSILRKVMARNELKMLAGPDLEGHDKATGQAQETDSRARSQDMCVRYPHSRLGVINRRWIPRRDRHSNDGPAGLMLLPIGQQLWEEPLYSVHFRITYTSWKATGSEGTTGICRKPDEFRAICVPPFHAAKATDEHNQSTSLIVAPQPPTTCPCPTLPPPMGALLSFINAPRPRVCFERSSSLVAGDCKMLYFVQ</sequence>
<accession>A0A6H5HHN6</accession>
<evidence type="ECO:0000313" key="3">
    <source>
        <dbReference type="Proteomes" id="UP000479000"/>
    </source>
</evidence>
<organism evidence="2 3">
    <name type="scientific">Nesidiocoris tenuis</name>
    <dbReference type="NCBI Taxonomy" id="355587"/>
    <lineage>
        <taxon>Eukaryota</taxon>
        <taxon>Metazoa</taxon>
        <taxon>Ecdysozoa</taxon>
        <taxon>Arthropoda</taxon>
        <taxon>Hexapoda</taxon>
        <taxon>Insecta</taxon>
        <taxon>Pterygota</taxon>
        <taxon>Neoptera</taxon>
        <taxon>Paraneoptera</taxon>
        <taxon>Hemiptera</taxon>
        <taxon>Heteroptera</taxon>
        <taxon>Panheteroptera</taxon>
        <taxon>Cimicomorpha</taxon>
        <taxon>Miridae</taxon>
        <taxon>Dicyphina</taxon>
        <taxon>Nesidiocoris</taxon>
    </lineage>
</organism>
<dbReference type="Proteomes" id="UP000479000">
    <property type="component" value="Unassembled WGS sequence"/>
</dbReference>
<feature type="compositionally biased region" description="Basic and acidic residues" evidence="1">
    <location>
        <begin position="7"/>
        <end position="19"/>
    </location>
</feature>
<reference evidence="2 3" key="1">
    <citation type="submission" date="2020-02" db="EMBL/GenBank/DDBJ databases">
        <authorList>
            <person name="Ferguson B K."/>
        </authorList>
    </citation>
    <scope>NUCLEOTIDE SEQUENCE [LARGE SCALE GENOMIC DNA]</scope>
</reference>